<comment type="caution">
    <text evidence="1">The sequence shown here is derived from an EMBL/GenBank/DDBJ whole genome shotgun (WGS) entry which is preliminary data.</text>
</comment>
<organism evidence="1 2">
    <name type="scientific">Enterococcus faecalis TX4248</name>
    <dbReference type="NCBI Taxonomy" id="749495"/>
    <lineage>
        <taxon>Bacteria</taxon>
        <taxon>Bacillati</taxon>
        <taxon>Bacillota</taxon>
        <taxon>Bacilli</taxon>
        <taxon>Lactobacillales</taxon>
        <taxon>Enterococcaceae</taxon>
        <taxon>Enterococcus</taxon>
    </lineage>
</organism>
<sequence length="54" mass="6293">MRVVMSVQIKKNASIVEMTREATPKEIDACKLVYCGYGSWKDKHIQENIEMYVK</sequence>
<dbReference type="EMBL" id="AEBR01000085">
    <property type="protein sequence ID" value="EFM81992.1"/>
    <property type="molecule type" value="Genomic_DNA"/>
</dbReference>
<proteinExistence type="predicted"/>
<protein>
    <submittedName>
        <fullName evidence="1">Uncharacterized protein</fullName>
    </submittedName>
</protein>
<name>A0A125W3G3_ENTFL</name>
<dbReference type="AlphaFoldDB" id="A0A125W3G3"/>
<reference evidence="2" key="1">
    <citation type="submission" date="2010-07" db="EMBL/GenBank/DDBJ databases">
        <authorList>
            <person name="Weinstock G."/>
            <person name="Sodergren E."/>
            <person name="Clifton S."/>
            <person name="Fulton L."/>
            <person name="Fulton B."/>
            <person name="Courtney L."/>
            <person name="Fronick C."/>
            <person name="Harrison M."/>
            <person name="Strong C."/>
            <person name="Farmer C."/>
            <person name="Delahaunty K."/>
            <person name="Markovic C."/>
            <person name="Hall O."/>
            <person name="Minx P."/>
            <person name="Tomlinson C."/>
            <person name="Mitreva M."/>
            <person name="Hou S."/>
            <person name="Chen J."/>
            <person name="Wollam A."/>
            <person name="Pepin K.H."/>
            <person name="Johnson M."/>
            <person name="Bhonagiri V."/>
            <person name="Zhang X."/>
            <person name="Suruliraj S."/>
            <person name="Warren W."/>
            <person name="Chinwalla A."/>
            <person name="Mardis E.R."/>
            <person name="Wilson R.K."/>
        </authorList>
    </citation>
    <scope>NUCLEOTIDE SEQUENCE [LARGE SCALE GENOMIC DNA]</scope>
    <source>
        <strain evidence="2">TX4248</strain>
    </source>
</reference>
<accession>A0A125W3G3</accession>
<dbReference type="Proteomes" id="UP000004846">
    <property type="component" value="Unassembled WGS sequence"/>
</dbReference>
<evidence type="ECO:0000313" key="1">
    <source>
        <dbReference type="EMBL" id="EFM81992.1"/>
    </source>
</evidence>
<gene>
    <name evidence="1" type="ORF">HMPREF9498_02424</name>
</gene>
<dbReference type="HOGENOM" id="CLU_198176_0_0_9"/>
<evidence type="ECO:0000313" key="2">
    <source>
        <dbReference type="Proteomes" id="UP000004846"/>
    </source>
</evidence>